<dbReference type="EMBL" id="JAGINP010000058">
    <property type="protein sequence ID" value="MBP2297323.1"/>
    <property type="molecule type" value="Genomic_DNA"/>
</dbReference>
<dbReference type="InterPro" id="IPR040853">
    <property type="entry name" value="RapA2_cadherin-like"/>
</dbReference>
<comment type="caution">
    <text evidence="2">The sequence shown here is derived from an EMBL/GenBank/DDBJ whole genome shotgun (WGS) entry which is preliminary data.</text>
</comment>
<dbReference type="NCBIfam" id="TIGR01965">
    <property type="entry name" value="VCBS_repeat"/>
    <property type="match status" value="1"/>
</dbReference>
<proteinExistence type="predicted"/>
<feature type="domain" description="RapA2 cadherin-like" evidence="1">
    <location>
        <begin position="170"/>
        <end position="258"/>
    </location>
</feature>
<dbReference type="InterPro" id="IPR010221">
    <property type="entry name" value="VCBS_dom"/>
</dbReference>
<dbReference type="Pfam" id="PF17803">
    <property type="entry name" value="Cadherin_4"/>
    <property type="match status" value="1"/>
</dbReference>
<feature type="non-terminal residue" evidence="2">
    <location>
        <position position="786"/>
    </location>
</feature>
<dbReference type="Gene3D" id="2.60.40.10">
    <property type="entry name" value="Immunoglobulins"/>
    <property type="match status" value="1"/>
</dbReference>
<dbReference type="InterPro" id="IPR013783">
    <property type="entry name" value="Ig-like_fold"/>
</dbReference>
<name>A0ABS4SYY4_9PROT</name>
<sequence length="786" mass="78828">TLTLTVNDGGNGSLGGGTGALSHTATKTITVNPVSDTPNLTINGTLNPSSAVAVTGTEDVWFSVPLILAETDTDGSETLSYSIAGLPAGTRYVLGGSQPSSATDGILMSGGALISAGSIGDGATNTIWLRLPVDWNTQGGGTSGVTSALTLTVTANSADGAAAAATRTGTIALTVTSVEDNPRLQVDTASVTEDTTLTATGNALSNDSEVDEGQVLRVSQVTFGAQPAVTVDTANDVDATIAGTYGTLTIRRDGTYSYALNNAAVQFLRTGDTRTEVFTLTVDDFLTATGANAAGVAQTSTLTITINGTDDAPVVDLDGTAGNGVFDHAVTFTEQQGTDTGANAVPLFPSNPISDVDSTNLKQVVITVTGVTDGASERLIIGGTDYALNANGSGTATAGGTTFTVTVSNNGGTITLTSGSAFTIADANTLLSGITYRNISNTPNVGGTRSFTVQATDAGSNDAGGTNQLASNSPKTVVTVVATNDRPVVDLNGSGVGGINSSATLTEAANASTTPVAFASGTTLLTDLDDTKLRQMVLTVDGLVHGNQEIIAFGATSIGLGSAGSYSVTAGGVSLTITVAVVDGDTTTLTVTPTSPATAATFTTFETLLKGLTYVDTNDDPTNGGANTTRTITVRVTDDGANNTLAAQTDATDAVATITITPINDQPRITGLSTTATFGEDAIKTAARLDADGVISVTDADSTAYNGGTLTVTGMIAGEDHVSLPAAASAPGNPVTNQIWRDTSGSGVYAYDGTAWVQIGTVSTDTDTNFTITLNANATKARVEAL</sequence>
<evidence type="ECO:0000259" key="1">
    <source>
        <dbReference type="Pfam" id="PF17803"/>
    </source>
</evidence>
<evidence type="ECO:0000313" key="3">
    <source>
        <dbReference type="Proteomes" id="UP000781958"/>
    </source>
</evidence>
<accession>A0ABS4SYY4</accession>
<protein>
    <submittedName>
        <fullName evidence="2">VCBS repeat-containing protein</fullName>
    </submittedName>
</protein>
<organism evidence="2 3">
    <name type="scientific">Azospirillum rugosum</name>
    <dbReference type="NCBI Taxonomy" id="416170"/>
    <lineage>
        <taxon>Bacteria</taxon>
        <taxon>Pseudomonadati</taxon>
        <taxon>Pseudomonadota</taxon>
        <taxon>Alphaproteobacteria</taxon>
        <taxon>Rhodospirillales</taxon>
        <taxon>Azospirillaceae</taxon>
        <taxon>Azospirillum</taxon>
    </lineage>
</organism>
<dbReference type="Proteomes" id="UP000781958">
    <property type="component" value="Unassembled WGS sequence"/>
</dbReference>
<dbReference type="RefSeq" id="WP_209774073.1">
    <property type="nucleotide sequence ID" value="NZ_JAGINP010000058.1"/>
</dbReference>
<evidence type="ECO:0000313" key="2">
    <source>
        <dbReference type="EMBL" id="MBP2297323.1"/>
    </source>
</evidence>
<feature type="non-terminal residue" evidence="2">
    <location>
        <position position="1"/>
    </location>
</feature>
<keyword evidence="3" id="KW-1185">Reference proteome</keyword>
<gene>
    <name evidence="2" type="ORF">J2851_007145</name>
</gene>
<reference evidence="2 3" key="1">
    <citation type="submission" date="2021-03" db="EMBL/GenBank/DDBJ databases">
        <title>Genomic Encyclopedia of Type Strains, Phase III (KMG-III): the genomes of soil and plant-associated and newly described type strains.</title>
        <authorList>
            <person name="Whitman W."/>
        </authorList>
    </citation>
    <scope>NUCLEOTIDE SEQUENCE [LARGE SCALE GENOMIC DNA]</scope>
    <source>
        <strain evidence="2 3">IMMIB AFH-6</strain>
    </source>
</reference>